<feature type="non-terminal residue" evidence="8">
    <location>
        <position position="1"/>
    </location>
</feature>
<reference evidence="8" key="1">
    <citation type="submission" date="2023-06" db="EMBL/GenBank/DDBJ databases">
        <title>Genome-scale phylogeny and comparative genomics of the fungal order Sordariales.</title>
        <authorList>
            <consortium name="Lawrence Berkeley National Laboratory"/>
            <person name="Hensen N."/>
            <person name="Bonometti L."/>
            <person name="Westerberg I."/>
            <person name="Brannstrom I.O."/>
            <person name="Guillou S."/>
            <person name="Cros-Aarteil S."/>
            <person name="Calhoun S."/>
            <person name="Haridas S."/>
            <person name="Kuo A."/>
            <person name="Mondo S."/>
            <person name="Pangilinan J."/>
            <person name="Riley R."/>
            <person name="LaButti K."/>
            <person name="Andreopoulos B."/>
            <person name="Lipzen A."/>
            <person name="Chen C."/>
            <person name="Yanf M."/>
            <person name="Daum C."/>
            <person name="Ng V."/>
            <person name="Clum A."/>
            <person name="Steindorff A."/>
            <person name="Ohm R."/>
            <person name="Martin F."/>
            <person name="Silar P."/>
            <person name="Natvig D."/>
            <person name="Lalanne C."/>
            <person name="Gautier V."/>
            <person name="Ament-velasquez S.L."/>
            <person name="Kruys A."/>
            <person name="Hutchinson M.I."/>
            <person name="Powell A.J."/>
            <person name="Barry K."/>
            <person name="Miller A.N."/>
            <person name="Grigoriev I.V."/>
            <person name="Debuchy R."/>
            <person name="Gladieux P."/>
            <person name="Thoren M.H."/>
            <person name="Johannesson H."/>
        </authorList>
    </citation>
    <scope>NUCLEOTIDE SEQUENCE</scope>
    <source>
        <strain evidence="8">SMH2392-1A</strain>
    </source>
</reference>
<keyword evidence="3 6" id="KW-1133">Transmembrane helix</keyword>
<dbReference type="Pfam" id="PF20684">
    <property type="entry name" value="Fung_rhodopsin"/>
    <property type="match status" value="1"/>
</dbReference>
<feature type="transmembrane region" description="Helical" evidence="6">
    <location>
        <begin position="249"/>
        <end position="271"/>
    </location>
</feature>
<evidence type="ECO:0000256" key="1">
    <source>
        <dbReference type="ARBA" id="ARBA00004141"/>
    </source>
</evidence>
<feature type="transmembrane region" description="Helical" evidence="6">
    <location>
        <begin position="6"/>
        <end position="27"/>
    </location>
</feature>
<feature type="transmembrane region" description="Helical" evidence="6">
    <location>
        <begin position="39"/>
        <end position="61"/>
    </location>
</feature>
<feature type="transmembrane region" description="Helical" evidence="6">
    <location>
        <begin position="125"/>
        <end position="145"/>
    </location>
</feature>
<keyword evidence="9" id="KW-1185">Reference proteome</keyword>
<evidence type="ECO:0000256" key="5">
    <source>
        <dbReference type="ARBA" id="ARBA00038359"/>
    </source>
</evidence>
<keyword evidence="4 6" id="KW-0472">Membrane</keyword>
<organism evidence="8 9">
    <name type="scientific">Lasiosphaeria miniovina</name>
    <dbReference type="NCBI Taxonomy" id="1954250"/>
    <lineage>
        <taxon>Eukaryota</taxon>
        <taxon>Fungi</taxon>
        <taxon>Dikarya</taxon>
        <taxon>Ascomycota</taxon>
        <taxon>Pezizomycotina</taxon>
        <taxon>Sordariomycetes</taxon>
        <taxon>Sordariomycetidae</taxon>
        <taxon>Sordariales</taxon>
        <taxon>Lasiosphaeriaceae</taxon>
        <taxon>Lasiosphaeria</taxon>
    </lineage>
</organism>
<dbReference type="InterPro" id="IPR049326">
    <property type="entry name" value="Rhodopsin_dom_fungi"/>
</dbReference>
<feature type="non-terminal residue" evidence="8">
    <location>
        <position position="290"/>
    </location>
</feature>
<evidence type="ECO:0000256" key="4">
    <source>
        <dbReference type="ARBA" id="ARBA00023136"/>
    </source>
</evidence>
<dbReference type="PANTHER" id="PTHR33048:SF157">
    <property type="entry name" value="INTEGRAL MEMBRANE PROTEIN"/>
    <property type="match status" value="1"/>
</dbReference>
<protein>
    <recommendedName>
        <fullName evidence="7">Rhodopsin domain-containing protein</fullName>
    </recommendedName>
</protein>
<evidence type="ECO:0000313" key="8">
    <source>
        <dbReference type="EMBL" id="KAK0714039.1"/>
    </source>
</evidence>
<name>A0AA40ADY9_9PEZI</name>
<evidence type="ECO:0000256" key="3">
    <source>
        <dbReference type="ARBA" id="ARBA00022989"/>
    </source>
</evidence>
<evidence type="ECO:0000259" key="7">
    <source>
        <dbReference type="Pfam" id="PF20684"/>
    </source>
</evidence>
<keyword evidence="2 6" id="KW-0812">Transmembrane</keyword>
<evidence type="ECO:0000256" key="6">
    <source>
        <dbReference type="SAM" id="Phobius"/>
    </source>
</evidence>
<dbReference type="AlphaFoldDB" id="A0AA40ADY9"/>
<sequence length="290" mass="31325">YDDPAGLIAASVIMELLAVACVSLRFYSRSWKGQVFIASDWVILVALIFATGLTAMEIYAVQGTYLGYPLGNSLDAAAVTERIIITKHIELAYMLLGVATTGLVKFSVCLLYWRLFARVMFRRFLAVWCVVVVCWTVAFLLAGLLECGSQLSALFSSPQVYYRYCGSAVPAGYGMIASDLATDLITLVIPVPVILTLIMDTRTKVLTLLTFMIGAFSVGASIAKAYIYIEVALGSSTQDAILSLTAISIWNLVEVQVGIVAACGPTLRVILSHLLPTDAFMSLISSMGRS</sequence>
<comment type="caution">
    <text evidence="8">The sequence shown here is derived from an EMBL/GenBank/DDBJ whole genome shotgun (WGS) entry which is preliminary data.</text>
</comment>
<feature type="domain" description="Rhodopsin" evidence="7">
    <location>
        <begin position="24"/>
        <end position="272"/>
    </location>
</feature>
<feature type="transmembrane region" description="Helical" evidence="6">
    <location>
        <begin position="180"/>
        <end position="198"/>
    </location>
</feature>
<evidence type="ECO:0000313" key="9">
    <source>
        <dbReference type="Proteomes" id="UP001172101"/>
    </source>
</evidence>
<dbReference type="InterPro" id="IPR052337">
    <property type="entry name" value="SAT4-like"/>
</dbReference>
<dbReference type="PANTHER" id="PTHR33048">
    <property type="entry name" value="PTH11-LIKE INTEGRAL MEMBRANE PROTEIN (AFU_ORTHOLOGUE AFUA_5G11245)"/>
    <property type="match status" value="1"/>
</dbReference>
<gene>
    <name evidence="8" type="ORF">B0T26DRAFT_628011</name>
</gene>
<proteinExistence type="inferred from homology"/>
<accession>A0AA40ADY9</accession>
<dbReference type="GeneID" id="85319490"/>
<evidence type="ECO:0000256" key="2">
    <source>
        <dbReference type="ARBA" id="ARBA00022692"/>
    </source>
</evidence>
<feature type="transmembrane region" description="Helical" evidence="6">
    <location>
        <begin position="205"/>
        <end position="229"/>
    </location>
</feature>
<comment type="similarity">
    <text evidence="5">Belongs to the SAT4 family.</text>
</comment>
<feature type="transmembrane region" description="Helical" evidence="6">
    <location>
        <begin position="91"/>
        <end position="113"/>
    </location>
</feature>
<dbReference type="GO" id="GO:0016020">
    <property type="term" value="C:membrane"/>
    <property type="evidence" value="ECO:0007669"/>
    <property type="project" value="UniProtKB-SubCell"/>
</dbReference>
<comment type="subcellular location">
    <subcellularLocation>
        <location evidence="1">Membrane</location>
        <topology evidence="1">Multi-pass membrane protein</topology>
    </subcellularLocation>
</comment>
<dbReference type="RefSeq" id="XP_060295361.1">
    <property type="nucleotide sequence ID" value="XM_060436220.1"/>
</dbReference>
<dbReference type="Proteomes" id="UP001172101">
    <property type="component" value="Unassembled WGS sequence"/>
</dbReference>
<dbReference type="EMBL" id="JAUIRO010000005">
    <property type="protein sequence ID" value="KAK0714039.1"/>
    <property type="molecule type" value="Genomic_DNA"/>
</dbReference>